<name>A0A2S1KRG6_9LACO</name>
<gene>
    <name evidence="1" type="ORF">B6254_1186</name>
</gene>
<accession>A0A2S1KRG6</accession>
<dbReference type="EMBL" id="CP020928">
    <property type="protein sequence ID" value="AWF95592.1"/>
    <property type="molecule type" value="Genomic_DNA"/>
</dbReference>
<evidence type="ECO:0008006" key="3">
    <source>
        <dbReference type="Google" id="ProtNLM"/>
    </source>
</evidence>
<proteinExistence type="predicted"/>
<reference evidence="1 2" key="1">
    <citation type="submission" date="2017-04" db="EMBL/GenBank/DDBJ databases">
        <title>Weissella cibaria strain m2 complete genome.</title>
        <authorList>
            <person name="Pan Q."/>
            <person name="Tan M."/>
            <person name="Yao F."/>
            <person name="Su S."/>
        </authorList>
    </citation>
    <scope>NUCLEOTIDE SEQUENCE [LARGE SCALE GENOMIC DNA]</scope>
    <source>
        <strain evidence="1 2">M2</strain>
    </source>
</reference>
<protein>
    <recommendedName>
        <fullName evidence="3">Head-tail adaptor protein</fullName>
    </recommendedName>
</protein>
<sequence length="130" mass="14565">MDFYLDMASLIDMFGTTEITVFENSDVKSGEWADGEWHPNGSAVGVELHEPFLPFDIYSSVLAGVLQATEAGETQRDKAYWFSTHKYGRGTIVVYEGVRYRVIGVTDYTGYSNVTQYELGTEVQNNGNIQ</sequence>
<evidence type="ECO:0000313" key="1">
    <source>
        <dbReference type="EMBL" id="AWF95592.1"/>
    </source>
</evidence>
<dbReference type="Proteomes" id="UP000244870">
    <property type="component" value="Chromosome"/>
</dbReference>
<organism evidence="1 2">
    <name type="scientific">Weissella cibaria</name>
    <dbReference type="NCBI Taxonomy" id="137591"/>
    <lineage>
        <taxon>Bacteria</taxon>
        <taxon>Bacillati</taxon>
        <taxon>Bacillota</taxon>
        <taxon>Bacilli</taxon>
        <taxon>Lactobacillales</taxon>
        <taxon>Lactobacillaceae</taxon>
        <taxon>Weissella</taxon>
    </lineage>
</organism>
<dbReference type="RefSeq" id="WP_108730433.1">
    <property type="nucleotide sequence ID" value="NZ_CP020928.1"/>
</dbReference>
<dbReference type="AlphaFoldDB" id="A0A2S1KRG6"/>
<evidence type="ECO:0000313" key="2">
    <source>
        <dbReference type="Proteomes" id="UP000244870"/>
    </source>
</evidence>